<proteinExistence type="predicted"/>
<evidence type="ECO:0000313" key="1">
    <source>
        <dbReference type="EMBL" id="MPC93257.1"/>
    </source>
</evidence>
<dbReference type="AlphaFoldDB" id="A0A5B7JJ80"/>
<gene>
    <name evidence="1" type="ORF">E2C01_088381</name>
</gene>
<keyword evidence="2" id="KW-1185">Reference proteome</keyword>
<name>A0A5B7JJ80_PORTR</name>
<reference evidence="1 2" key="1">
    <citation type="submission" date="2019-05" db="EMBL/GenBank/DDBJ databases">
        <title>Another draft genome of Portunus trituberculatus and its Hox gene families provides insights of decapod evolution.</title>
        <authorList>
            <person name="Jeong J.-H."/>
            <person name="Song I."/>
            <person name="Kim S."/>
            <person name="Choi T."/>
            <person name="Kim D."/>
            <person name="Ryu S."/>
            <person name="Kim W."/>
        </authorList>
    </citation>
    <scope>NUCLEOTIDE SEQUENCE [LARGE SCALE GENOMIC DNA]</scope>
    <source>
        <tissue evidence="1">Muscle</tissue>
    </source>
</reference>
<sequence>MAKVPSIIPHFCCHSNPESIYATQ</sequence>
<dbReference type="EMBL" id="VSRR010094226">
    <property type="protein sequence ID" value="MPC93257.1"/>
    <property type="molecule type" value="Genomic_DNA"/>
</dbReference>
<comment type="caution">
    <text evidence="1">The sequence shown here is derived from an EMBL/GenBank/DDBJ whole genome shotgun (WGS) entry which is preliminary data.</text>
</comment>
<evidence type="ECO:0000313" key="2">
    <source>
        <dbReference type="Proteomes" id="UP000324222"/>
    </source>
</evidence>
<dbReference type="Proteomes" id="UP000324222">
    <property type="component" value="Unassembled WGS sequence"/>
</dbReference>
<protein>
    <submittedName>
        <fullName evidence="1">Uncharacterized protein</fullName>
    </submittedName>
</protein>
<organism evidence="1 2">
    <name type="scientific">Portunus trituberculatus</name>
    <name type="common">Swimming crab</name>
    <name type="synonym">Neptunus trituberculatus</name>
    <dbReference type="NCBI Taxonomy" id="210409"/>
    <lineage>
        <taxon>Eukaryota</taxon>
        <taxon>Metazoa</taxon>
        <taxon>Ecdysozoa</taxon>
        <taxon>Arthropoda</taxon>
        <taxon>Crustacea</taxon>
        <taxon>Multicrustacea</taxon>
        <taxon>Malacostraca</taxon>
        <taxon>Eumalacostraca</taxon>
        <taxon>Eucarida</taxon>
        <taxon>Decapoda</taxon>
        <taxon>Pleocyemata</taxon>
        <taxon>Brachyura</taxon>
        <taxon>Eubrachyura</taxon>
        <taxon>Portunoidea</taxon>
        <taxon>Portunidae</taxon>
        <taxon>Portuninae</taxon>
        <taxon>Portunus</taxon>
    </lineage>
</organism>
<accession>A0A5B7JJ80</accession>